<protein>
    <submittedName>
        <fullName evidence="2">Uncharacterized protein</fullName>
    </submittedName>
</protein>
<comment type="caution">
    <text evidence="2">The sequence shown here is derived from an EMBL/GenBank/DDBJ whole genome shotgun (WGS) entry which is preliminary data.</text>
</comment>
<feature type="compositionally biased region" description="Basic and acidic residues" evidence="1">
    <location>
        <begin position="28"/>
        <end position="42"/>
    </location>
</feature>
<keyword evidence="3" id="KW-1185">Reference proteome</keyword>
<organism evidence="2 3">
    <name type="scientific">Trifolium medium</name>
    <dbReference type="NCBI Taxonomy" id="97028"/>
    <lineage>
        <taxon>Eukaryota</taxon>
        <taxon>Viridiplantae</taxon>
        <taxon>Streptophyta</taxon>
        <taxon>Embryophyta</taxon>
        <taxon>Tracheophyta</taxon>
        <taxon>Spermatophyta</taxon>
        <taxon>Magnoliopsida</taxon>
        <taxon>eudicotyledons</taxon>
        <taxon>Gunneridae</taxon>
        <taxon>Pentapetalae</taxon>
        <taxon>rosids</taxon>
        <taxon>fabids</taxon>
        <taxon>Fabales</taxon>
        <taxon>Fabaceae</taxon>
        <taxon>Papilionoideae</taxon>
        <taxon>50 kb inversion clade</taxon>
        <taxon>NPAAA clade</taxon>
        <taxon>Hologalegina</taxon>
        <taxon>IRL clade</taxon>
        <taxon>Trifolieae</taxon>
        <taxon>Trifolium</taxon>
    </lineage>
</organism>
<dbReference type="Proteomes" id="UP000265520">
    <property type="component" value="Unassembled WGS sequence"/>
</dbReference>
<evidence type="ECO:0000313" key="2">
    <source>
        <dbReference type="EMBL" id="MCI68395.1"/>
    </source>
</evidence>
<accession>A0A392U9I6</accession>
<feature type="non-terminal residue" evidence="2">
    <location>
        <position position="57"/>
    </location>
</feature>
<feature type="region of interest" description="Disordered" evidence="1">
    <location>
        <begin position="28"/>
        <end position="57"/>
    </location>
</feature>
<name>A0A392U9I6_9FABA</name>
<proteinExistence type="predicted"/>
<evidence type="ECO:0000256" key="1">
    <source>
        <dbReference type="SAM" id="MobiDB-lite"/>
    </source>
</evidence>
<evidence type="ECO:0000313" key="3">
    <source>
        <dbReference type="Proteomes" id="UP000265520"/>
    </source>
</evidence>
<dbReference type="AlphaFoldDB" id="A0A392U9I6"/>
<dbReference type="EMBL" id="LXQA010735828">
    <property type="protein sequence ID" value="MCI68395.1"/>
    <property type="molecule type" value="Genomic_DNA"/>
</dbReference>
<sequence length="57" mass="6716">MMGPGRSKFIISKDVTFDETRMRMKCKDMEERPETGGEKIQFEVEPSTDEREQEDET</sequence>
<reference evidence="2 3" key="1">
    <citation type="journal article" date="2018" name="Front. Plant Sci.">
        <title>Red Clover (Trifolium pratense) and Zigzag Clover (T. medium) - A Picture of Genomic Similarities and Differences.</title>
        <authorList>
            <person name="Dluhosova J."/>
            <person name="Istvanek J."/>
            <person name="Nedelnik J."/>
            <person name="Repkova J."/>
        </authorList>
    </citation>
    <scope>NUCLEOTIDE SEQUENCE [LARGE SCALE GENOMIC DNA]</scope>
    <source>
        <strain evidence="3">cv. 10/8</strain>
        <tissue evidence="2">Leaf</tissue>
    </source>
</reference>